<sequence>MKDPSSCYETWTIEQTPVISALVKLIPLVTDYIQHYVKLIQTTLMKGPVLPTQSLNASYISSSSMETLQSFSSSMESTPKSLSSYMQFLYEGKAYARSMEMFADSALRIVSLLVQLCPEVGQIIVRKSFFRPVVGTSVNTTSCSSNGEMDADLPAKASSSGADGDDEHSSASEIRVIVNGRSPLVSIPRLVSGSSLLHLVIRLAAQDVENTQSSPAIINQALLTLKDLVQCCTFQQMSKFEIIITQGLLTTCLKQTKHSSIHFSALSLLTSLAKCEKLLAKFCTETDSCPLYLMHRICSTKGKGFTPTEMMGYYQQYIVCISSILADHRSGLKLLLTNKCLCTDELVVAVILALREVLLYYKSIRGPSDPSKFLLNILAQGANLLHTLAQGDIMFVLHHSPAQLLYVRLVSELGCILKEN</sequence>
<evidence type="ECO:0000313" key="2">
    <source>
        <dbReference type="EMBL" id="CAL1528160.1"/>
    </source>
</evidence>
<dbReference type="GO" id="GO:0006281">
    <property type="term" value="P:DNA repair"/>
    <property type="evidence" value="ECO:0007669"/>
    <property type="project" value="TreeGrafter"/>
</dbReference>
<feature type="region of interest" description="Disordered" evidence="1">
    <location>
        <begin position="141"/>
        <end position="168"/>
    </location>
</feature>
<dbReference type="AlphaFoldDB" id="A0AAV2H4S6"/>
<dbReference type="InterPro" id="IPR033349">
    <property type="entry name" value="ATRIP"/>
</dbReference>
<dbReference type="PANTHER" id="PTHR28594:SF1">
    <property type="entry name" value="ATR-INTERACTING PROTEIN"/>
    <property type="match status" value="1"/>
</dbReference>
<accession>A0AAV2H4S6</accession>
<dbReference type="GO" id="GO:0000077">
    <property type="term" value="P:DNA damage checkpoint signaling"/>
    <property type="evidence" value="ECO:0007669"/>
    <property type="project" value="InterPro"/>
</dbReference>
<gene>
    <name evidence="2" type="ORF">GSLYS_00002330001</name>
</gene>
<dbReference type="PANTHER" id="PTHR28594">
    <property type="entry name" value="ATR-INTERACTING PROTEIN"/>
    <property type="match status" value="1"/>
</dbReference>
<feature type="non-terminal residue" evidence="2">
    <location>
        <position position="420"/>
    </location>
</feature>
<proteinExistence type="predicted"/>
<organism evidence="2 3">
    <name type="scientific">Lymnaea stagnalis</name>
    <name type="common">Great pond snail</name>
    <name type="synonym">Helix stagnalis</name>
    <dbReference type="NCBI Taxonomy" id="6523"/>
    <lineage>
        <taxon>Eukaryota</taxon>
        <taxon>Metazoa</taxon>
        <taxon>Spiralia</taxon>
        <taxon>Lophotrochozoa</taxon>
        <taxon>Mollusca</taxon>
        <taxon>Gastropoda</taxon>
        <taxon>Heterobranchia</taxon>
        <taxon>Euthyneura</taxon>
        <taxon>Panpulmonata</taxon>
        <taxon>Hygrophila</taxon>
        <taxon>Lymnaeoidea</taxon>
        <taxon>Lymnaeidae</taxon>
        <taxon>Lymnaea</taxon>
    </lineage>
</organism>
<keyword evidence="3" id="KW-1185">Reference proteome</keyword>
<comment type="caution">
    <text evidence="2">The sequence shown here is derived from an EMBL/GenBank/DDBJ whole genome shotgun (WGS) entry which is preliminary data.</text>
</comment>
<dbReference type="Proteomes" id="UP001497497">
    <property type="component" value="Unassembled WGS sequence"/>
</dbReference>
<evidence type="ECO:0000313" key="3">
    <source>
        <dbReference type="Proteomes" id="UP001497497"/>
    </source>
</evidence>
<name>A0AAV2H4S6_LYMST</name>
<evidence type="ECO:0000256" key="1">
    <source>
        <dbReference type="SAM" id="MobiDB-lite"/>
    </source>
</evidence>
<protein>
    <submittedName>
        <fullName evidence="2">Uncharacterized protein</fullName>
    </submittedName>
</protein>
<dbReference type="EMBL" id="CAXITT010000028">
    <property type="protein sequence ID" value="CAL1528160.1"/>
    <property type="molecule type" value="Genomic_DNA"/>
</dbReference>
<reference evidence="2 3" key="1">
    <citation type="submission" date="2024-04" db="EMBL/GenBank/DDBJ databases">
        <authorList>
            <consortium name="Genoscope - CEA"/>
            <person name="William W."/>
        </authorList>
    </citation>
    <scope>NUCLEOTIDE SEQUENCE [LARGE SCALE GENOMIC DNA]</scope>
</reference>